<evidence type="ECO:0000313" key="7">
    <source>
        <dbReference type="Proteomes" id="UP001177023"/>
    </source>
</evidence>
<comment type="caution">
    <text evidence="6">The sequence shown here is derived from an EMBL/GenBank/DDBJ whole genome shotgun (WGS) entry which is preliminary data.</text>
</comment>
<feature type="non-terminal residue" evidence="6">
    <location>
        <position position="241"/>
    </location>
</feature>
<keyword evidence="7" id="KW-1185">Reference proteome</keyword>
<organism evidence="6 7">
    <name type="scientific">Mesorhabditis spiculigera</name>
    <dbReference type="NCBI Taxonomy" id="96644"/>
    <lineage>
        <taxon>Eukaryota</taxon>
        <taxon>Metazoa</taxon>
        <taxon>Ecdysozoa</taxon>
        <taxon>Nematoda</taxon>
        <taxon>Chromadorea</taxon>
        <taxon>Rhabditida</taxon>
        <taxon>Rhabditina</taxon>
        <taxon>Rhabditomorpha</taxon>
        <taxon>Rhabditoidea</taxon>
        <taxon>Rhabditidae</taxon>
        <taxon>Mesorhabditinae</taxon>
        <taxon>Mesorhabditis</taxon>
    </lineage>
</organism>
<dbReference type="GO" id="GO:0006281">
    <property type="term" value="P:DNA repair"/>
    <property type="evidence" value="ECO:0007669"/>
    <property type="project" value="UniProtKB-KW"/>
</dbReference>
<keyword evidence="4" id="KW-0238">DNA-binding</keyword>
<accession>A0AA36CNR3</accession>
<evidence type="ECO:0000256" key="2">
    <source>
        <dbReference type="ARBA" id="ARBA00011695"/>
    </source>
</evidence>
<dbReference type="Pfam" id="PF09415">
    <property type="entry name" value="CENP-X"/>
    <property type="match status" value="1"/>
</dbReference>
<dbReference type="EMBL" id="CATQJA010002598">
    <property type="protein sequence ID" value="CAJ0572491.1"/>
    <property type="molecule type" value="Genomic_DNA"/>
</dbReference>
<gene>
    <name evidence="6" type="ORF">MSPICULIGERA_LOCUS10875</name>
</gene>
<evidence type="ECO:0000256" key="3">
    <source>
        <dbReference type="ARBA" id="ARBA00022763"/>
    </source>
</evidence>
<dbReference type="GO" id="GO:0003677">
    <property type="term" value="F:DNA binding"/>
    <property type="evidence" value="ECO:0007669"/>
    <property type="project" value="UniProtKB-KW"/>
</dbReference>
<dbReference type="InterPro" id="IPR004127">
    <property type="entry name" value="Prefoldin_subunit_alpha"/>
</dbReference>
<keyword evidence="3" id="KW-0227">DNA damage</keyword>
<evidence type="ECO:0000256" key="1">
    <source>
        <dbReference type="ARBA" id="ARBA00009359"/>
    </source>
</evidence>
<sequence>MMASTSSDAPLTIDKFEQFLNERLRPDYAKAIEQREKIVAEIRDYETLLVTIATMQRLKKETPEARLKTLVNIGKHVFAKAVADSNDKIVVRLIDNLFAELPLERATAFVEKRVVVLQERAEQADKLSCQVRAHIDLVLASLDEYAALGSKLLIEMAPQKGTNRVKESAVSAMLSISVARTKRKPKTVSKPALTMLTAMTNTMLQEMLRRAAAIATQAGREDVTIVDLQRVLPQILLDFCA</sequence>
<comment type="similarity">
    <text evidence="1">Belongs to the CENP-X/MHF2 family.</text>
</comment>
<name>A0AA36CNR3_9BILA</name>
<evidence type="ECO:0000256" key="4">
    <source>
        <dbReference type="ARBA" id="ARBA00023125"/>
    </source>
</evidence>
<protein>
    <recommendedName>
        <fullName evidence="8">Centromere protein X</fullName>
    </recommendedName>
</protein>
<comment type="subunit">
    <text evidence="2">Heterohexamer of two PFD-alpha type and four PFD-beta type subunits.</text>
</comment>
<dbReference type="Pfam" id="PF02996">
    <property type="entry name" value="Prefoldin"/>
    <property type="match status" value="1"/>
</dbReference>
<evidence type="ECO:0000313" key="6">
    <source>
        <dbReference type="EMBL" id="CAJ0572491.1"/>
    </source>
</evidence>
<evidence type="ECO:0008006" key="8">
    <source>
        <dbReference type="Google" id="ProtNLM"/>
    </source>
</evidence>
<keyword evidence="5" id="KW-0234">DNA repair</keyword>
<evidence type="ECO:0000256" key="5">
    <source>
        <dbReference type="ARBA" id="ARBA00023204"/>
    </source>
</evidence>
<proteinExistence type="inferred from homology"/>
<dbReference type="SUPFAM" id="SSF46579">
    <property type="entry name" value="Prefoldin"/>
    <property type="match status" value="1"/>
</dbReference>
<dbReference type="Proteomes" id="UP001177023">
    <property type="component" value="Unassembled WGS sequence"/>
</dbReference>
<dbReference type="InterPro" id="IPR009053">
    <property type="entry name" value="Prefoldin"/>
</dbReference>
<reference evidence="6" key="1">
    <citation type="submission" date="2023-06" db="EMBL/GenBank/DDBJ databases">
        <authorList>
            <person name="Delattre M."/>
        </authorList>
    </citation>
    <scope>NUCLEOTIDE SEQUENCE</scope>
    <source>
        <strain evidence="6">AF72</strain>
    </source>
</reference>
<dbReference type="InterPro" id="IPR018552">
    <property type="entry name" value="CENP-X"/>
</dbReference>
<dbReference type="AlphaFoldDB" id="A0AA36CNR3"/>
<dbReference type="CDD" id="cd23158">
    <property type="entry name" value="Prefoldin_UXT"/>
    <property type="match status" value="1"/>
</dbReference>
<dbReference type="Gene3D" id="6.10.130.30">
    <property type="match status" value="1"/>
</dbReference>
<dbReference type="GO" id="GO:0051382">
    <property type="term" value="P:kinetochore assembly"/>
    <property type="evidence" value="ECO:0007669"/>
    <property type="project" value="InterPro"/>
</dbReference>
<dbReference type="Gene3D" id="1.10.287.370">
    <property type="match status" value="1"/>
</dbReference>